<protein>
    <submittedName>
        <fullName evidence="1">Uncharacterized protein</fullName>
    </submittedName>
</protein>
<evidence type="ECO:0000313" key="2">
    <source>
        <dbReference type="Proteomes" id="UP000094960"/>
    </source>
</evidence>
<proteinExistence type="predicted"/>
<keyword evidence="2" id="KW-1185">Reference proteome</keyword>
<evidence type="ECO:0000313" key="1">
    <source>
        <dbReference type="EMBL" id="AOR35965.1"/>
    </source>
</evidence>
<name>A0A1D7YK40_9ACTN</name>
<sequence length="140" mass="14641">MSRDKRAPESEAAAPMAADARLEAMRRHIRLSRLAVLTTIAADLIALGVATTSTPPTVEAATPAKPNTVRTTVSAADPAGYVQLLVSAWLRSNADDATSAQARLAQSMAPDVELPQPAAGGQPTAQFVTAVRRVRASRGR</sequence>
<dbReference type="KEGG" id="spun:BFF78_37310"/>
<dbReference type="AlphaFoldDB" id="A0A1D7YK40"/>
<accession>A0A1D7YK40</accession>
<organism evidence="1 2">
    <name type="scientific">Streptomyces fodineus</name>
    <dbReference type="NCBI Taxonomy" id="1904616"/>
    <lineage>
        <taxon>Bacteria</taxon>
        <taxon>Bacillati</taxon>
        <taxon>Actinomycetota</taxon>
        <taxon>Actinomycetes</taxon>
        <taxon>Kitasatosporales</taxon>
        <taxon>Streptomycetaceae</taxon>
        <taxon>Streptomyces</taxon>
    </lineage>
</organism>
<dbReference type="EMBL" id="CP017248">
    <property type="protein sequence ID" value="AOR35965.1"/>
    <property type="molecule type" value="Genomic_DNA"/>
</dbReference>
<gene>
    <name evidence="1" type="ORF">BFF78_37310</name>
</gene>
<dbReference type="Proteomes" id="UP000094960">
    <property type="component" value="Chromosome"/>
</dbReference>
<reference evidence="2" key="1">
    <citation type="submission" date="2016-09" db="EMBL/GenBank/DDBJ databases">
        <title>Streptomyces puniciscabiei strain:TW1S1 Genome sequencing and assembly.</title>
        <authorList>
            <person name="Kim M.-K."/>
            <person name="Kim S.B."/>
        </authorList>
    </citation>
    <scope>NUCLEOTIDE SEQUENCE [LARGE SCALE GENOMIC DNA]</scope>
    <source>
        <strain evidence="2">TW1S1</strain>
    </source>
</reference>